<dbReference type="InterPro" id="IPR031705">
    <property type="entry name" value="Glyco_hydro_36_C"/>
</dbReference>
<evidence type="ECO:0000256" key="1">
    <source>
        <dbReference type="ARBA" id="ARBA00001255"/>
    </source>
</evidence>
<proteinExistence type="inferred from homology"/>
<evidence type="ECO:0000313" key="9">
    <source>
        <dbReference type="Proteomes" id="UP000609323"/>
    </source>
</evidence>
<keyword evidence="9" id="KW-1185">Reference proteome</keyword>
<dbReference type="InterPro" id="IPR038417">
    <property type="entry name" value="Alpga-gal_N_sf"/>
</dbReference>
<dbReference type="PIRSF" id="PIRSF005536">
    <property type="entry name" value="Agal"/>
    <property type="match status" value="1"/>
</dbReference>
<dbReference type="Gene3D" id="3.20.20.70">
    <property type="entry name" value="Aldolase class I"/>
    <property type="match status" value="1"/>
</dbReference>
<keyword evidence="4 5" id="KW-0326">Glycosidase</keyword>
<organism evidence="8 9">
    <name type="scientific">Paenibacillus physcomitrellae</name>
    <dbReference type="NCBI Taxonomy" id="1619311"/>
    <lineage>
        <taxon>Bacteria</taxon>
        <taxon>Bacillati</taxon>
        <taxon>Bacillota</taxon>
        <taxon>Bacilli</taxon>
        <taxon>Bacillales</taxon>
        <taxon>Paenibacillaceae</taxon>
        <taxon>Paenibacillus</taxon>
    </lineage>
</organism>
<gene>
    <name evidence="8" type="primary">galA</name>
    <name evidence="8" type="ORF">GCM10010917_19620</name>
</gene>
<reference evidence="9" key="1">
    <citation type="journal article" date="2019" name="Int. J. Syst. Evol. Microbiol.">
        <title>The Global Catalogue of Microorganisms (GCM) 10K type strain sequencing project: providing services to taxonomists for standard genome sequencing and annotation.</title>
        <authorList>
            <consortium name="The Broad Institute Genomics Platform"/>
            <consortium name="The Broad Institute Genome Sequencing Center for Infectious Disease"/>
            <person name="Wu L."/>
            <person name="Ma J."/>
        </authorList>
    </citation>
    <scope>NUCLEOTIDE SEQUENCE [LARGE SCALE GENOMIC DNA]</scope>
    <source>
        <strain evidence="9">CGMCC 1.15044</strain>
    </source>
</reference>
<feature type="domain" description="Glycosyl hydrolase family 36 C-terminal" evidence="6">
    <location>
        <begin position="621"/>
        <end position="713"/>
    </location>
</feature>
<dbReference type="RefSeq" id="WP_094094824.1">
    <property type="nucleotide sequence ID" value="NZ_BMHF01000005.1"/>
</dbReference>
<dbReference type="Pfam" id="PF16875">
    <property type="entry name" value="Glyco_hydro_36N"/>
    <property type="match status" value="1"/>
</dbReference>
<dbReference type="PANTHER" id="PTHR43053:SF3">
    <property type="entry name" value="ALPHA-GALACTOSIDASE C-RELATED"/>
    <property type="match status" value="1"/>
</dbReference>
<dbReference type="Gene3D" id="2.70.98.60">
    <property type="entry name" value="alpha-galactosidase from lactobacil brevis"/>
    <property type="match status" value="1"/>
</dbReference>
<dbReference type="CDD" id="cd14791">
    <property type="entry name" value="GH36"/>
    <property type="match status" value="1"/>
</dbReference>
<dbReference type="EMBL" id="BMHF01000005">
    <property type="protein sequence ID" value="GGA34426.1"/>
    <property type="molecule type" value="Genomic_DNA"/>
</dbReference>
<dbReference type="EC" id="3.2.1.22" evidence="2 5"/>
<evidence type="ECO:0000256" key="4">
    <source>
        <dbReference type="ARBA" id="ARBA00023295"/>
    </source>
</evidence>
<comment type="similarity">
    <text evidence="5">Belongs to the glycosyl hydrolase.</text>
</comment>
<dbReference type="PANTHER" id="PTHR43053">
    <property type="entry name" value="GLYCOSIDASE FAMILY 31"/>
    <property type="match status" value="1"/>
</dbReference>
<protein>
    <recommendedName>
        <fullName evidence="2 5">Alpha-galactosidase</fullName>
        <ecNumber evidence="2 5">3.2.1.22</ecNumber>
    </recommendedName>
</protein>
<evidence type="ECO:0000259" key="7">
    <source>
        <dbReference type="Pfam" id="PF16875"/>
    </source>
</evidence>
<accession>A0ABQ1FZK1</accession>
<comment type="catalytic activity">
    <reaction evidence="1 5">
        <text>Hydrolysis of terminal, non-reducing alpha-D-galactose residues in alpha-D-galactosides, including galactose oligosaccharides, galactomannans and galactolipids.</text>
        <dbReference type="EC" id="3.2.1.22"/>
    </reaction>
</comment>
<dbReference type="Pfam" id="PF02065">
    <property type="entry name" value="Melibiase"/>
    <property type="match status" value="1"/>
</dbReference>
<evidence type="ECO:0000256" key="2">
    <source>
        <dbReference type="ARBA" id="ARBA00012755"/>
    </source>
</evidence>
<dbReference type="PRINTS" id="PR00743">
    <property type="entry name" value="GLHYDRLASE36"/>
</dbReference>
<dbReference type="Gene3D" id="2.60.40.1180">
    <property type="entry name" value="Golgi alpha-mannosidase II"/>
    <property type="match status" value="1"/>
</dbReference>
<dbReference type="InterPro" id="IPR013780">
    <property type="entry name" value="Glyco_hydro_b"/>
</dbReference>
<evidence type="ECO:0000256" key="5">
    <source>
        <dbReference type="PIRNR" id="PIRNR005536"/>
    </source>
</evidence>
<dbReference type="InterPro" id="IPR050985">
    <property type="entry name" value="Alpha-glycosidase_related"/>
</dbReference>
<dbReference type="InterPro" id="IPR013785">
    <property type="entry name" value="Aldolase_TIM"/>
</dbReference>
<evidence type="ECO:0000259" key="6">
    <source>
        <dbReference type="Pfam" id="PF16874"/>
    </source>
</evidence>
<evidence type="ECO:0000256" key="3">
    <source>
        <dbReference type="ARBA" id="ARBA00022801"/>
    </source>
</evidence>
<keyword evidence="3 5" id="KW-0378">Hydrolase</keyword>
<dbReference type="InterPro" id="IPR017853">
    <property type="entry name" value="GH"/>
</dbReference>
<feature type="domain" description="Glycosyl hydrolase family 36 N-terminal" evidence="7">
    <location>
        <begin position="30"/>
        <end position="259"/>
    </location>
</feature>
<name>A0ABQ1FZK1_9BACL</name>
<dbReference type="Pfam" id="PF16874">
    <property type="entry name" value="Glyco_hydro_36C"/>
    <property type="match status" value="1"/>
</dbReference>
<dbReference type="SUPFAM" id="SSF51445">
    <property type="entry name" value="(Trans)glycosidases"/>
    <property type="match status" value="1"/>
</dbReference>
<dbReference type="Proteomes" id="UP000609323">
    <property type="component" value="Unassembled WGS sequence"/>
</dbReference>
<evidence type="ECO:0000313" key="8">
    <source>
        <dbReference type="EMBL" id="GGA34426.1"/>
    </source>
</evidence>
<comment type="caution">
    <text evidence="8">The sequence shown here is derived from an EMBL/GenBank/DDBJ whole genome shotgun (WGS) entry which is preliminary data.</text>
</comment>
<dbReference type="InterPro" id="IPR002252">
    <property type="entry name" value="Glyco_hydro_36"/>
</dbReference>
<dbReference type="InterPro" id="IPR031704">
    <property type="entry name" value="Glyco_hydro_36_N"/>
</dbReference>
<sequence length="717" mass="80602">MAITYFAEEQIFEIRTNRTSYVFGIGSGGTVQHLYWGEPVAARECAPLLKPWLHSSFDAEVNRDKEEYGGWGGSHYAEPCLKVKFAGGVRDLKLRYSGHDILADDRLIVRLADADYRLRAEIGYRVSGEHDLIEREVTVYNDEEQPVRIDQIMSAAWSVPAMPSARLTHVAGRWAGEYQLRTQPLSEGKKVLESRQGFTGPHANPWFAVDDGTASETGGKVWFGALGWSGNWKLVLEKSIFGHLRVVGGINDFDGAFVLQPGQSFTAPVFTGGFTAGGFGEMSRNLHRYQSDVILPGTRVRKVLYNSWEATEFAVNVQEQIKLAKRAAQLGAERFVVDDGWFGGRSSDKAGLGDWRVNPQKFPNGLEELIDEVKQLGMDFGLWVEPESVNPDSDLYRQHPEWVYQFSGREGTLLRNQLMLNLGLPEVKAFVLDFMTELLSRYEISFIKWDMNRTVTEPGTTSLEDRETNSVWIKHVQHLYEIWAELRRRFPQVEFETCAGGGARIDLGILRYADQAWISDNTDARDRLTIQEGFSYVYSPSVMMCWVTESPHGMNGRRLPLSFRFHSAMLGGLGVGANIGNWPEEELAEAARYVEQYKRIRHLIAGGDLYRTASFRSGDLAAWEYVGRGGEEIAVFAFQQAQYFGYAEKRLPLQGLEPDARYMVTFSPEAAADATDVSAASDTEASVWHGSTLMNIGLPMPLSGDYDSRLILLRRLP</sequence>